<dbReference type="PROSITE" id="PS51128">
    <property type="entry name" value="ZF_DKSA_2"/>
    <property type="match status" value="1"/>
</dbReference>
<evidence type="ECO:0000256" key="4">
    <source>
        <dbReference type="PROSITE-ProRule" id="PRU00510"/>
    </source>
</evidence>
<evidence type="ECO:0000256" key="1">
    <source>
        <dbReference type="ARBA" id="ARBA00022723"/>
    </source>
</evidence>
<dbReference type="OrthoDB" id="962301at2"/>
<dbReference type="InterPro" id="IPR012783">
    <property type="entry name" value="Znf_C4_TraR"/>
</dbReference>
<sequence length="74" mass="8301">MANLADLANDLVEERMERALATRDALKAEMVCHSFLYCETCDAPIPLARRIALEGCTQCVSCQNYDEVRRAHNA</sequence>
<dbReference type="GO" id="GO:0008270">
    <property type="term" value="F:zinc ion binding"/>
    <property type="evidence" value="ECO:0007669"/>
    <property type="project" value="UniProtKB-KW"/>
</dbReference>
<keyword evidence="1" id="KW-0479">Metal-binding</keyword>
<dbReference type="PANTHER" id="PTHR38777:SF1">
    <property type="entry name" value="DNAK SUPPRESSOR PROTEIN"/>
    <property type="match status" value="1"/>
</dbReference>
<gene>
    <name evidence="6" type="ORF">FIV39_04230</name>
</gene>
<evidence type="ECO:0000256" key="2">
    <source>
        <dbReference type="ARBA" id="ARBA00022771"/>
    </source>
</evidence>
<evidence type="ECO:0000259" key="5">
    <source>
        <dbReference type="Pfam" id="PF01258"/>
    </source>
</evidence>
<feature type="domain" description="Zinc finger DksA/TraR C4-type" evidence="5">
    <location>
        <begin position="34"/>
        <end position="67"/>
    </location>
</feature>
<reference evidence="6 7" key="1">
    <citation type="submission" date="2019-06" db="EMBL/GenBank/DDBJ databases">
        <title>Pseudomonas bimorpha sp. nov. isolated from bovine raw milk and skim milk concentrate.</title>
        <authorList>
            <person name="Hofmann K."/>
            <person name="Huptas C."/>
            <person name="Doll E."/>
            <person name="Scherer S."/>
            <person name="Wenning M."/>
        </authorList>
    </citation>
    <scope>NUCLEOTIDE SEQUENCE [LARGE SCALE GENOMIC DNA]</scope>
    <source>
        <strain evidence="6 7">DSM 17515</strain>
    </source>
</reference>
<dbReference type="Gene3D" id="1.20.120.910">
    <property type="entry name" value="DksA, coiled-coil domain"/>
    <property type="match status" value="1"/>
</dbReference>
<protein>
    <submittedName>
        <fullName evidence="6">TraR/DksA family transcriptional regulator</fullName>
    </submittedName>
</protein>
<keyword evidence="2" id="KW-0863">Zinc-finger</keyword>
<feature type="zinc finger region" description="dksA C4-type" evidence="4">
    <location>
        <begin position="38"/>
        <end position="62"/>
    </location>
</feature>
<accession>A0A5C5PR53</accession>
<keyword evidence="3" id="KW-0862">Zinc</keyword>
<dbReference type="GO" id="GO:1900378">
    <property type="term" value="P:positive regulation of secondary metabolite biosynthetic process"/>
    <property type="evidence" value="ECO:0007669"/>
    <property type="project" value="TreeGrafter"/>
</dbReference>
<dbReference type="Proteomes" id="UP000317267">
    <property type="component" value="Unassembled WGS sequence"/>
</dbReference>
<evidence type="ECO:0000313" key="7">
    <source>
        <dbReference type="Proteomes" id="UP000317267"/>
    </source>
</evidence>
<name>A0A5C5PR53_9PSED</name>
<dbReference type="NCBIfam" id="TIGR02419">
    <property type="entry name" value="C4_traR_proteo"/>
    <property type="match status" value="1"/>
</dbReference>
<evidence type="ECO:0000256" key="3">
    <source>
        <dbReference type="ARBA" id="ARBA00022833"/>
    </source>
</evidence>
<comment type="caution">
    <text evidence="6">The sequence shown here is derived from an EMBL/GenBank/DDBJ whole genome shotgun (WGS) entry which is preliminary data.</text>
</comment>
<dbReference type="AlphaFoldDB" id="A0A5C5PR53"/>
<proteinExistence type="predicted"/>
<dbReference type="SUPFAM" id="SSF57716">
    <property type="entry name" value="Glucocorticoid receptor-like (DNA-binding domain)"/>
    <property type="match status" value="1"/>
</dbReference>
<dbReference type="Pfam" id="PF01258">
    <property type="entry name" value="zf-dskA_traR"/>
    <property type="match status" value="1"/>
</dbReference>
<dbReference type="PANTHER" id="PTHR38777">
    <property type="entry name" value="FELS-2 PROPHAGE PROTEIN"/>
    <property type="match status" value="1"/>
</dbReference>
<evidence type="ECO:0000313" key="6">
    <source>
        <dbReference type="EMBL" id="TWR70554.1"/>
    </source>
</evidence>
<dbReference type="EMBL" id="VFES01000001">
    <property type="protein sequence ID" value="TWR70554.1"/>
    <property type="molecule type" value="Genomic_DNA"/>
</dbReference>
<organism evidence="6 7">
    <name type="scientific">Pseudomonas grimontii</name>
    <dbReference type="NCBI Taxonomy" id="129847"/>
    <lineage>
        <taxon>Bacteria</taxon>
        <taxon>Pseudomonadati</taxon>
        <taxon>Pseudomonadota</taxon>
        <taxon>Gammaproteobacteria</taxon>
        <taxon>Pseudomonadales</taxon>
        <taxon>Pseudomonadaceae</taxon>
        <taxon>Pseudomonas</taxon>
    </lineage>
</organism>
<dbReference type="InterPro" id="IPR000962">
    <property type="entry name" value="Znf_DskA_TraR"/>
</dbReference>